<comment type="function">
    <text evidence="8">Catalyzes the reaction which results in unsaturation at C-7 in the B ring of sterols.</text>
</comment>
<evidence type="ECO:0000256" key="4">
    <source>
        <dbReference type="ARBA" id="ARBA00022824"/>
    </source>
</evidence>
<keyword evidence="10" id="KW-1185">Reference proteome</keyword>
<feature type="transmembrane region" description="Helical" evidence="8">
    <location>
        <begin position="123"/>
        <end position="145"/>
    </location>
</feature>
<keyword evidence="6 8" id="KW-0472">Membrane</keyword>
<name>A0A139A5B5_GONPJ</name>
<dbReference type="GO" id="GO:0016126">
    <property type="term" value="P:sterol biosynthetic process"/>
    <property type="evidence" value="ECO:0007669"/>
    <property type="project" value="UniProtKB-UniPathway"/>
</dbReference>
<comment type="caution">
    <text evidence="8">Lacks conserved residue(s) required for the propagation of feature annotation.</text>
</comment>
<dbReference type="InterPro" id="IPR006716">
    <property type="entry name" value="ERG2_sigma1_rcpt-like"/>
</dbReference>
<dbReference type="Pfam" id="PF04622">
    <property type="entry name" value="ERG2_Sigma1R"/>
    <property type="match status" value="1"/>
</dbReference>
<comment type="subcellular location">
    <subcellularLocation>
        <location evidence="1">Endoplasmic reticulum membrane</location>
    </subcellularLocation>
</comment>
<accession>A0A139A5B5</accession>
<dbReference type="PANTHER" id="PTHR10868">
    <property type="entry name" value="SIGMA 1-TYPE OPIOID RECEPTOR-RELATED"/>
    <property type="match status" value="1"/>
</dbReference>
<evidence type="ECO:0000313" key="10">
    <source>
        <dbReference type="Proteomes" id="UP000070544"/>
    </source>
</evidence>
<keyword evidence="5 8" id="KW-1133">Transmembrane helix</keyword>
<comment type="pathway">
    <text evidence="7 8">Steroid metabolism; ergosterol biosynthesis.</text>
</comment>
<evidence type="ECO:0000256" key="5">
    <source>
        <dbReference type="ARBA" id="ARBA00022989"/>
    </source>
</evidence>
<dbReference type="STRING" id="1344416.A0A139A5B5"/>
<keyword evidence="3 8" id="KW-0812">Transmembrane</keyword>
<dbReference type="OrthoDB" id="347124at2759"/>
<dbReference type="AlphaFoldDB" id="A0A139A5B5"/>
<comment type="similarity">
    <text evidence="2 8">Belongs to the ERG2 family.</text>
</comment>
<dbReference type="PANTHER" id="PTHR10868:SF1">
    <property type="entry name" value="SIGMA NON-OPIOID INTRACELLULAR RECEPTOR 1"/>
    <property type="match status" value="1"/>
</dbReference>
<evidence type="ECO:0000256" key="1">
    <source>
        <dbReference type="ARBA" id="ARBA00004586"/>
    </source>
</evidence>
<dbReference type="EC" id="5.-.-.-" evidence="8"/>
<sequence>MSKKTSSGRDAPLFKIVTIPIPNTIRIPIPTSPRVVLIPLLAWTGLILAGIWVVHMYAFHWKTWLVDPSTIEKVARDALRAHPDGNLTVIFETIVSTLQQTYPGHVRSVDVEQDWIFMNAGGWMGSFLLLHASLTEYILLFGTAVPTSGHSGRYWADIHDTILKGSFTQWTEGGPYNRKFGVGDTIVHARGEVTAVSWPENTFMLEYARGVIPTTMGFALADSIFGTTDFVTVFNSVYVYGKSILSELARGNV</sequence>
<evidence type="ECO:0000313" key="9">
    <source>
        <dbReference type="EMBL" id="KXS12007.1"/>
    </source>
</evidence>
<organism evidence="9 10">
    <name type="scientific">Gonapodya prolifera (strain JEL478)</name>
    <name type="common">Monoblepharis prolifera</name>
    <dbReference type="NCBI Taxonomy" id="1344416"/>
    <lineage>
        <taxon>Eukaryota</taxon>
        <taxon>Fungi</taxon>
        <taxon>Fungi incertae sedis</taxon>
        <taxon>Chytridiomycota</taxon>
        <taxon>Chytridiomycota incertae sedis</taxon>
        <taxon>Monoblepharidomycetes</taxon>
        <taxon>Monoblepharidales</taxon>
        <taxon>Gonapodyaceae</taxon>
        <taxon>Gonapodya</taxon>
    </lineage>
</organism>
<evidence type="ECO:0000256" key="6">
    <source>
        <dbReference type="ARBA" id="ARBA00023136"/>
    </source>
</evidence>
<protein>
    <recommendedName>
        <fullName evidence="8">C-8 sterol isomerase</fullName>
        <ecNumber evidence="8">5.-.-.-</ecNumber>
    </recommendedName>
    <alternativeName>
        <fullName evidence="8">Delta-8--delta-7 sterol isomerase</fullName>
    </alternativeName>
</protein>
<evidence type="ECO:0000256" key="8">
    <source>
        <dbReference type="RuleBase" id="RU368083"/>
    </source>
</evidence>
<dbReference type="UniPathway" id="UPA00768"/>
<keyword evidence="9" id="KW-0675">Receptor</keyword>
<gene>
    <name evidence="9" type="ORF">M427DRAFT_59874</name>
</gene>
<keyword evidence="4" id="KW-0256">Endoplasmic reticulum</keyword>
<proteinExistence type="inferred from homology"/>
<evidence type="ECO:0000256" key="7">
    <source>
        <dbReference type="ARBA" id="ARBA00029435"/>
    </source>
</evidence>
<evidence type="ECO:0000256" key="2">
    <source>
        <dbReference type="ARBA" id="ARBA00007141"/>
    </source>
</evidence>
<evidence type="ECO:0000256" key="3">
    <source>
        <dbReference type="ARBA" id="ARBA00022692"/>
    </source>
</evidence>
<dbReference type="GO" id="GO:0005789">
    <property type="term" value="C:endoplasmic reticulum membrane"/>
    <property type="evidence" value="ECO:0007669"/>
    <property type="project" value="UniProtKB-SubCell"/>
</dbReference>
<dbReference type="Proteomes" id="UP000070544">
    <property type="component" value="Unassembled WGS sequence"/>
</dbReference>
<dbReference type="OMA" id="AMYVIHA"/>
<dbReference type="EMBL" id="KQ965792">
    <property type="protein sequence ID" value="KXS12007.1"/>
    <property type="molecule type" value="Genomic_DNA"/>
</dbReference>
<reference evidence="9 10" key="1">
    <citation type="journal article" date="2015" name="Genome Biol. Evol.">
        <title>Phylogenomic analyses indicate that early fungi evolved digesting cell walls of algal ancestors of land plants.</title>
        <authorList>
            <person name="Chang Y."/>
            <person name="Wang S."/>
            <person name="Sekimoto S."/>
            <person name="Aerts A.L."/>
            <person name="Choi C."/>
            <person name="Clum A."/>
            <person name="LaButti K.M."/>
            <person name="Lindquist E.A."/>
            <person name="Yee Ngan C."/>
            <person name="Ohm R.A."/>
            <person name="Salamov A.A."/>
            <person name="Grigoriev I.V."/>
            <person name="Spatafora J.W."/>
            <person name="Berbee M.L."/>
        </authorList>
    </citation>
    <scope>NUCLEOTIDE SEQUENCE [LARGE SCALE GENOMIC DNA]</scope>
    <source>
        <strain evidence="9 10">JEL478</strain>
    </source>
</reference>
<feature type="transmembrane region" description="Helical" evidence="8">
    <location>
        <begin position="35"/>
        <end position="58"/>
    </location>
</feature>